<organism evidence="1 2">
    <name type="scientific">Aphis craccivora</name>
    <name type="common">Cowpea aphid</name>
    <dbReference type="NCBI Taxonomy" id="307492"/>
    <lineage>
        <taxon>Eukaryota</taxon>
        <taxon>Metazoa</taxon>
        <taxon>Ecdysozoa</taxon>
        <taxon>Arthropoda</taxon>
        <taxon>Hexapoda</taxon>
        <taxon>Insecta</taxon>
        <taxon>Pterygota</taxon>
        <taxon>Neoptera</taxon>
        <taxon>Paraneoptera</taxon>
        <taxon>Hemiptera</taxon>
        <taxon>Sternorrhyncha</taxon>
        <taxon>Aphidomorpha</taxon>
        <taxon>Aphidoidea</taxon>
        <taxon>Aphididae</taxon>
        <taxon>Aphidini</taxon>
        <taxon>Aphis</taxon>
        <taxon>Aphis</taxon>
    </lineage>
</organism>
<accession>A0A6G0YT46</accession>
<dbReference type="EMBL" id="VUJU01002506">
    <property type="protein sequence ID" value="KAF0761045.1"/>
    <property type="molecule type" value="Genomic_DNA"/>
</dbReference>
<comment type="caution">
    <text evidence="1">The sequence shown here is derived from an EMBL/GenBank/DDBJ whole genome shotgun (WGS) entry which is preliminary data.</text>
</comment>
<dbReference type="AlphaFoldDB" id="A0A6G0YT46"/>
<name>A0A6G0YT46_APHCR</name>
<reference evidence="1 2" key="1">
    <citation type="submission" date="2019-08" db="EMBL/GenBank/DDBJ databases">
        <title>Whole genome of Aphis craccivora.</title>
        <authorList>
            <person name="Voronova N.V."/>
            <person name="Shulinski R.S."/>
            <person name="Bandarenka Y.V."/>
            <person name="Zhorov D.G."/>
            <person name="Warner D."/>
        </authorList>
    </citation>
    <scope>NUCLEOTIDE SEQUENCE [LARGE SCALE GENOMIC DNA]</scope>
    <source>
        <strain evidence="1">180601</strain>
        <tissue evidence="1">Whole Body</tissue>
    </source>
</reference>
<gene>
    <name evidence="1" type="ORF">FWK35_00004888</name>
</gene>
<evidence type="ECO:0000313" key="2">
    <source>
        <dbReference type="Proteomes" id="UP000478052"/>
    </source>
</evidence>
<proteinExistence type="predicted"/>
<keyword evidence="2" id="KW-1185">Reference proteome</keyword>
<evidence type="ECO:0000313" key="1">
    <source>
        <dbReference type="EMBL" id="KAF0761045.1"/>
    </source>
</evidence>
<sequence length="141" mass="16557">MVEELMRNFALNFQLSIYIINTKKFYDFSTTKLLVNVRVFDRFLKTTHKEPCIKFSKLFGKNFCDSEWSDECIDFTMYSITSRNDAPISNFGGGQKLTFSNSFKKNREKQKKNDGKTGIFTQNQFSTKLIFFYGCNLKTNH</sequence>
<protein>
    <submittedName>
        <fullName evidence="1">Uncharacterized protein</fullName>
    </submittedName>
</protein>
<dbReference type="Proteomes" id="UP000478052">
    <property type="component" value="Unassembled WGS sequence"/>
</dbReference>